<keyword evidence="1" id="KW-0805">Transcription regulation</keyword>
<dbReference type="InterPro" id="IPR014757">
    <property type="entry name" value="Tscrpt_reg_IclR_C"/>
</dbReference>
<dbReference type="SUPFAM" id="SSF46785">
    <property type="entry name" value="Winged helix' DNA-binding domain"/>
    <property type="match status" value="1"/>
</dbReference>
<dbReference type="InterPro" id="IPR029016">
    <property type="entry name" value="GAF-like_dom_sf"/>
</dbReference>
<reference evidence="6 7" key="1">
    <citation type="submission" date="2018-08" db="EMBL/GenBank/DDBJ databases">
        <title>Hydrogenophaga sp. LA-38 isolated from sludge.</title>
        <authorList>
            <person name="Im W.-T."/>
        </authorList>
    </citation>
    <scope>NUCLEOTIDE SEQUENCE [LARGE SCALE GENOMIC DNA]</scope>
    <source>
        <strain evidence="6 7">LA-38</strain>
    </source>
</reference>
<dbReference type="PANTHER" id="PTHR30136">
    <property type="entry name" value="HELIX-TURN-HELIX TRANSCRIPTIONAL REGULATOR, ICLR FAMILY"/>
    <property type="match status" value="1"/>
</dbReference>
<evidence type="ECO:0000256" key="2">
    <source>
        <dbReference type="ARBA" id="ARBA00023125"/>
    </source>
</evidence>
<dbReference type="AlphaFoldDB" id="A0A372EDL6"/>
<dbReference type="GO" id="GO:0045892">
    <property type="term" value="P:negative regulation of DNA-templated transcription"/>
    <property type="evidence" value="ECO:0007669"/>
    <property type="project" value="TreeGrafter"/>
</dbReference>
<dbReference type="PANTHER" id="PTHR30136:SF24">
    <property type="entry name" value="HTH-TYPE TRANSCRIPTIONAL REPRESSOR ALLR"/>
    <property type="match status" value="1"/>
</dbReference>
<dbReference type="GO" id="GO:0003700">
    <property type="term" value="F:DNA-binding transcription factor activity"/>
    <property type="evidence" value="ECO:0007669"/>
    <property type="project" value="TreeGrafter"/>
</dbReference>
<dbReference type="Gene3D" id="3.30.450.40">
    <property type="match status" value="1"/>
</dbReference>
<keyword evidence="2" id="KW-0238">DNA-binding</keyword>
<evidence type="ECO:0000313" key="6">
    <source>
        <dbReference type="EMBL" id="RFP75505.1"/>
    </source>
</evidence>
<dbReference type="GO" id="GO:0003677">
    <property type="term" value="F:DNA binding"/>
    <property type="evidence" value="ECO:0007669"/>
    <property type="project" value="UniProtKB-KW"/>
</dbReference>
<name>A0A372EDL6_9BURK</name>
<dbReference type="Proteomes" id="UP000261931">
    <property type="component" value="Unassembled WGS sequence"/>
</dbReference>
<protein>
    <submittedName>
        <fullName evidence="6">IclR family transcriptional regulator</fullName>
    </submittedName>
</protein>
<feature type="domain" description="IclR-ED" evidence="5">
    <location>
        <begin position="86"/>
        <end position="262"/>
    </location>
</feature>
<sequence>MCMAELYSKSQPTTSQILSDSSVRSVERAIEVLFSFTQQEPVLDIPALQQRTGLSRPTLYRLLRTLETRGLIYSFGNPLRFQLGARTGLLASTWTPAPPLVTLAAGPLEQLWRSTQQTVALMMPVSATHRMCVFERKSPQALSFSRGVGYTEPLHNGAGGKVILAHLTPDQRRQSLSQLSRHARDLIARDLQTVLQDGVLVTHAEVMAGTVAVASPVLTKSGQPVAAVCVFGAEMRLRGAALHSSRSQTANAACDISTPPAV</sequence>
<dbReference type="Pfam" id="PF09339">
    <property type="entry name" value="HTH_IclR"/>
    <property type="match status" value="1"/>
</dbReference>
<evidence type="ECO:0000256" key="1">
    <source>
        <dbReference type="ARBA" id="ARBA00023015"/>
    </source>
</evidence>
<proteinExistence type="predicted"/>
<evidence type="ECO:0000313" key="7">
    <source>
        <dbReference type="Proteomes" id="UP000261931"/>
    </source>
</evidence>
<dbReference type="InterPro" id="IPR036390">
    <property type="entry name" value="WH_DNA-bd_sf"/>
</dbReference>
<dbReference type="SUPFAM" id="SSF55781">
    <property type="entry name" value="GAF domain-like"/>
    <property type="match status" value="1"/>
</dbReference>
<dbReference type="InterPro" id="IPR050707">
    <property type="entry name" value="HTH_MetabolicPath_Reg"/>
</dbReference>
<accession>A0A372EDL6</accession>
<organism evidence="6 7">
    <name type="scientific">Hydrogenophaga borbori</name>
    <dbReference type="NCBI Taxonomy" id="2294117"/>
    <lineage>
        <taxon>Bacteria</taxon>
        <taxon>Pseudomonadati</taxon>
        <taxon>Pseudomonadota</taxon>
        <taxon>Betaproteobacteria</taxon>
        <taxon>Burkholderiales</taxon>
        <taxon>Comamonadaceae</taxon>
        <taxon>Hydrogenophaga</taxon>
    </lineage>
</organism>
<comment type="caution">
    <text evidence="6">The sequence shown here is derived from an EMBL/GenBank/DDBJ whole genome shotgun (WGS) entry which is preliminary data.</text>
</comment>
<dbReference type="PROSITE" id="PS51078">
    <property type="entry name" value="ICLR_ED"/>
    <property type="match status" value="1"/>
</dbReference>
<dbReference type="SMART" id="SM00346">
    <property type="entry name" value="HTH_ICLR"/>
    <property type="match status" value="1"/>
</dbReference>
<feature type="domain" description="HTH iclR-type" evidence="4">
    <location>
        <begin position="23"/>
        <end position="85"/>
    </location>
</feature>
<dbReference type="Pfam" id="PF01614">
    <property type="entry name" value="IclR_C"/>
    <property type="match status" value="1"/>
</dbReference>
<dbReference type="Gene3D" id="1.10.10.10">
    <property type="entry name" value="Winged helix-like DNA-binding domain superfamily/Winged helix DNA-binding domain"/>
    <property type="match status" value="1"/>
</dbReference>
<evidence type="ECO:0000256" key="3">
    <source>
        <dbReference type="ARBA" id="ARBA00023163"/>
    </source>
</evidence>
<gene>
    <name evidence="6" type="ORF">DY262_21350</name>
</gene>
<dbReference type="EMBL" id="QVLS01000023">
    <property type="protein sequence ID" value="RFP75505.1"/>
    <property type="molecule type" value="Genomic_DNA"/>
</dbReference>
<keyword evidence="3" id="KW-0804">Transcription</keyword>
<keyword evidence="7" id="KW-1185">Reference proteome</keyword>
<dbReference type="InterPro" id="IPR005471">
    <property type="entry name" value="Tscrpt_reg_IclR_N"/>
</dbReference>
<evidence type="ECO:0000259" key="4">
    <source>
        <dbReference type="PROSITE" id="PS51077"/>
    </source>
</evidence>
<dbReference type="InterPro" id="IPR036388">
    <property type="entry name" value="WH-like_DNA-bd_sf"/>
</dbReference>
<evidence type="ECO:0000259" key="5">
    <source>
        <dbReference type="PROSITE" id="PS51078"/>
    </source>
</evidence>
<dbReference type="PROSITE" id="PS51077">
    <property type="entry name" value="HTH_ICLR"/>
    <property type="match status" value="1"/>
</dbReference>